<dbReference type="Pfam" id="PF25345">
    <property type="entry name" value="PH_EXO84"/>
    <property type="match status" value="1"/>
</dbReference>
<proteinExistence type="inferred from homology"/>
<evidence type="ECO:0000256" key="2">
    <source>
        <dbReference type="ARBA" id="ARBA00007210"/>
    </source>
</evidence>
<name>A0ABR3PE14_9PEZI</name>
<evidence type="ECO:0000256" key="3">
    <source>
        <dbReference type="ARBA" id="ARBA00021269"/>
    </source>
</evidence>
<evidence type="ECO:0000256" key="6">
    <source>
        <dbReference type="ARBA" id="ARBA00022927"/>
    </source>
</evidence>
<dbReference type="RefSeq" id="XP_069200524.1">
    <property type="nucleotide sequence ID" value="XM_069346680.1"/>
</dbReference>
<dbReference type="EMBL" id="JBFMKM010000009">
    <property type="protein sequence ID" value="KAL1304249.1"/>
    <property type="molecule type" value="Genomic_DNA"/>
</dbReference>
<dbReference type="InterPro" id="IPR033961">
    <property type="entry name" value="Exo84"/>
</dbReference>
<dbReference type="PANTHER" id="PTHR21426:SF12">
    <property type="entry name" value="EXOCYST COMPLEX COMPONENT 8"/>
    <property type="match status" value="1"/>
</dbReference>
<evidence type="ECO:0000256" key="5">
    <source>
        <dbReference type="ARBA" id="ARBA00022483"/>
    </source>
</evidence>
<feature type="region of interest" description="Disordered" evidence="7">
    <location>
        <begin position="1"/>
        <end position="131"/>
    </location>
</feature>
<feature type="compositionally biased region" description="Low complexity" evidence="7">
    <location>
        <begin position="42"/>
        <end position="53"/>
    </location>
</feature>
<dbReference type="Pfam" id="PF08700">
    <property type="entry name" value="VPS51_Exo84_N"/>
    <property type="match status" value="1"/>
</dbReference>
<evidence type="ECO:0000256" key="1">
    <source>
        <dbReference type="ARBA" id="ARBA00004398"/>
    </source>
</evidence>
<feature type="compositionally biased region" description="Low complexity" evidence="7">
    <location>
        <begin position="104"/>
        <end position="122"/>
    </location>
</feature>
<feature type="domain" description="Exocyst component Exo84 C-terminal" evidence="8">
    <location>
        <begin position="475"/>
        <end position="674"/>
    </location>
</feature>
<evidence type="ECO:0000256" key="7">
    <source>
        <dbReference type="SAM" id="MobiDB-lite"/>
    </source>
</evidence>
<organism evidence="9 10">
    <name type="scientific">Neodothiora populina</name>
    <dbReference type="NCBI Taxonomy" id="2781224"/>
    <lineage>
        <taxon>Eukaryota</taxon>
        <taxon>Fungi</taxon>
        <taxon>Dikarya</taxon>
        <taxon>Ascomycota</taxon>
        <taxon>Pezizomycotina</taxon>
        <taxon>Dothideomycetes</taxon>
        <taxon>Dothideomycetidae</taxon>
        <taxon>Dothideales</taxon>
        <taxon>Dothioraceae</taxon>
        <taxon>Neodothiora</taxon>
    </lineage>
</organism>
<evidence type="ECO:0000313" key="9">
    <source>
        <dbReference type="EMBL" id="KAL1304249.1"/>
    </source>
</evidence>
<evidence type="ECO:0000313" key="10">
    <source>
        <dbReference type="Proteomes" id="UP001562354"/>
    </source>
</evidence>
<comment type="similarity">
    <text evidence="2">Belongs to the EXO84 family.</text>
</comment>
<evidence type="ECO:0000256" key="4">
    <source>
        <dbReference type="ARBA" id="ARBA00022448"/>
    </source>
</evidence>
<evidence type="ECO:0000259" key="8">
    <source>
        <dbReference type="Pfam" id="PF16528"/>
    </source>
</evidence>
<keyword evidence="10" id="KW-1185">Reference proteome</keyword>
<dbReference type="InterPro" id="IPR042561">
    <property type="entry name" value="Exo84_C_1"/>
</dbReference>
<comment type="caution">
    <text evidence="9">The sequence shown here is derived from an EMBL/GenBank/DDBJ whole genome shotgun (WGS) entry which is preliminary data.</text>
</comment>
<dbReference type="PANTHER" id="PTHR21426">
    <property type="entry name" value="EXOCYST COMPLEX COMPONENT 8"/>
    <property type="match status" value="1"/>
</dbReference>
<dbReference type="InterPro" id="IPR042560">
    <property type="entry name" value="Exo84_C_2"/>
</dbReference>
<dbReference type="InterPro" id="IPR032403">
    <property type="entry name" value="Exo84_C"/>
</dbReference>
<dbReference type="SUPFAM" id="SSF74788">
    <property type="entry name" value="Cullin repeat-like"/>
    <property type="match status" value="1"/>
</dbReference>
<dbReference type="Pfam" id="PF16528">
    <property type="entry name" value="Exo84_C"/>
    <property type="match status" value="1"/>
</dbReference>
<keyword evidence="4" id="KW-0813">Transport</keyword>
<protein>
    <recommendedName>
        <fullName evidence="3">Exocyst complex component EXO84</fullName>
    </recommendedName>
</protein>
<dbReference type="Gene3D" id="2.30.29.30">
    <property type="entry name" value="Pleckstrin-homology domain (PH domain)/Phosphotyrosine-binding domain (PTB)"/>
    <property type="match status" value="1"/>
</dbReference>
<accession>A0ABR3PE14</accession>
<dbReference type="InterPro" id="IPR016159">
    <property type="entry name" value="Cullin_repeat-like_dom_sf"/>
</dbReference>
<feature type="compositionally biased region" description="Polar residues" evidence="7">
    <location>
        <begin position="18"/>
        <end position="37"/>
    </location>
</feature>
<feature type="region of interest" description="Disordered" evidence="7">
    <location>
        <begin position="223"/>
        <end position="243"/>
    </location>
</feature>
<sequence>MERTKGIVSLRKKKKTTARPQISAPQQIITNQSSESVPSLRAPNWNPSPNASNTSLAVPSPTPRLRPSISGNDRTADLVKRRYSTRFAQPDNTDLPPPVPGVPQLPAKYASSVRSGRSNRSGKSPERPPGQRIRLDVTALSNPTLQPEKYAARALADATEDDIYNFQSDLQSLKAHTSADLQHNVYQNRTQFIKISNEADKLKTELRTLRALMSELTTLLSHTATSTSSDSASESQVNRKRANRSSVANLEALWSTHLQTLWKRVEGSQRYLPAVPGRHVLHESGRWVELNAATWKPRRRVHLILLNDHLLFASEKKRVDPTGISPNMANRRHSAYQPPTQTHLVAERCWPLQDVHMADISIRPGDSHARSDQQSFSHAVNVRVGNESWTFAATSSDSADDTSALLVAFRKAAEDLRKIMLAEHGERERALDELAFLAGDSRLLQSAGGTDGIEPGLANRASSLIDVDGKQQSLRWVENQLDTLDIDIALQHFDEAVVQTERLRKLSRGIKGNMIAQEIISRKLDQRAAKLATVIGRRLRDNNSGAAAVKQNVGWLIRLGFEEMARTGYLEARKEVLRKRTRQVPFTGSLPPHLTALSYVTFTLILHTFRTFSSSFPASSSSAVVKWAKERIDDFNASLERQLSNVERGSALWDECLGIVKRQSEVLREVGVDFSTLVAQGVVGGDHSDFGGVGNGYGQGAGVEGLGIQS</sequence>
<dbReference type="GeneID" id="95974368"/>
<reference evidence="9 10" key="1">
    <citation type="submission" date="2024-07" db="EMBL/GenBank/DDBJ databases">
        <title>Draft sequence of the Neodothiora populina.</title>
        <authorList>
            <person name="Drown D.D."/>
            <person name="Schuette U.S."/>
            <person name="Buechlein A.B."/>
            <person name="Rusch D.R."/>
            <person name="Winton L.W."/>
            <person name="Adams G.A."/>
        </authorList>
    </citation>
    <scope>NUCLEOTIDE SEQUENCE [LARGE SCALE GENOMIC DNA]</scope>
    <source>
        <strain evidence="9 10">CPC 39397</strain>
    </source>
</reference>
<keyword evidence="5" id="KW-0268">Exocytosis</keyword>
<keyword evidence="6" id="KW-0653">Protein transport</keyword>
<dbReference type="InterPro" id="IPR011993">
    <property type="entry name" value="PH-like_dom_sf"/>
</dbReference>
<dbReference type="Gene3D" id="1.20.58.1210">
    <property type="entry name" value="Exo84p, N-terminal helical domain"/>
    <property type="match status" value="1"/>
</dbReference>
<dbReference type="Gene3D" id="1.20.58.1220">
    <property type="entry name" value="Exo84p, C-terminal helical domain"/>
    <property type="match status" value="1"/>
</dbReference>
<comment type="subcellular location">
    <subcellularLocation>
        <location evidence="1">Cytoplasmic vesicle</location>
        <location evidence="1">Secretory vesicle</location>
    </subcellularLocation>
</comment>
<dbReference type="Proteomes" id="UP001562354">
    <property type="component" value="Unassembled WGS sequence"/>
</dbReference>
<gene>
    <name evidence="9" type="ORF">AAFC00_000665</name>
</gene>
<feature type="compositionally biased region" description="Low complexity" evidence="7">
    <location>
        <begin position="223"/>
        <end position="235"/>
    </location>
</feature>